<dbReference type="Proteomes" id="UP000694402">
    <property type="component" value="Unassembled WGS sequence"/>
</dbReference>
<keyword evidence="2" id="KW-1185">Reference proteome</keyword>
<evidence type="ECO:0000313" key="1">
    <source>
        <dbReference type="Ensembl" id="ENSOTSP00005121425.1"/>
    </source>
</evidence>
<reference evidence="1" key="2">
    <citation type="submission" date="2025-08" db="UniProtKB">
        <authorList>
            <consortium name="Ensembl"/>
        </authorList>
    </citation>
    <scope>IDENTIFICATION</scope>
</reference>
<reference evidence="2" key="1">
    <citation type="journal article" date="2018" name="PLoS ONE">
        <title>Chinook salmon (Oncorhynchus tshawytscha) genome and transcriptome.</title>
        <authorList>
            <person name="Christensen K.A."/>
            <person name="Leong J.S."/>
            <person name="Sakhrani D."/>
            <person name="Biagi C.A."/>
            <person name="Minkley D.R."/>
            <person name="Withler R.E."/>
            <person name="Rondeau E.B."/>
            <person name="Koop B.F."/>
            <person name="Devlin R.H."/>
        </authorList>
    </citation>
    <scope>NUCLEOTIDE SEQUENCE [LARGE SCALE GENOMIC DNA]</scope>
</reference>
<sequence length="222" mass="25183">MQGAIVRVFVGVAAAILNHPLLFHQEMTTLPEQDDEEQQDPGSKDGYDWHFWSAISLVIFSIEVCRQDLDGFVEGGSISSKTLMIDMGVLISFCERSIHTSAHENWRLQEFNEDGCLCGSANLGENMLCLLHGKNEKPIADHILYDLCSKNTPSMARDQVMTWFLISLTKAWGQTFHKYEFEYTSDQIKCYWSHTHVINLLKWPMISSLYVGSSLSEVVKAV</sequence>
<reference evidence="1" key="3">
    <citation type="submission" date="2025-09" db="UniProtKB">
        <authorList>
            <consortium name="Ensembl"/>
        </authorList>
    </citation>
    <scope>IDENTIFICATION</scope>
</reference>
<name>A0AAZ3PYW8_ONCTS</name>
<protein>
    <submittedName>
        <fullName evidence="1">Uncharacterized protein</fullName>
    </submittedName>
</protein>
<dbReference type="GeneTree" id="ENSGT01120000271870"/>
<evidence type="ECO:0000313" key="2">
    <source>
        <dbReference type="Proteomes" id="UP000694402"/>
    </source>
</evidence>
<gene>
    <name evidence="1" type="primary">AGPAT3</name>
</gene>
<dbReference type="Ensembl" id="ENSOTST00005137182.1">
    <property type="protein sequence ID" value="ENSOTSP00005121425.1"/>
    <property type="gene ID" value="ENSOTSG00005056234.1"/>
</dbReference>
<dbReference type="AlphaFoldDB" id="A0AAZ3PYW8"/>
<organism evidence="1 2">
    <name type="scientific">Oncorhynchus tshawytscha</name>
    <name type="common">Chinook salmon</name>
    <name type="synonym">Salmo tshawytscha</name>
    <dbReference type="NCBI Taxonomy" id="74940"/>
    <lineage>
        <taxon>Eukaryota</taxon>
        <taxon>Metazoa</taxon>
        <taxon>Chordata</taxon>
        <taxon>Craniata</taxon>
        <taxon>Vertebrata</taxon>
        <taxon>Euteleostomi</taxon>
        <taxon>Actinopterygii</taxon>
        <taxon>Neopterygii</taxon>
        <taxon>Teleostei</taxon>
        <taxon>Protacanthopterygii</taxon>
        <taxon>Salmoniformes</taxon>
        <taxon>Salmonidae</taxon>
        <taxon>Salmoninae</taxon>
        <taxon>Oncorhynchus</taxon>
    </lineage>
</organism>
<proteinExistence type="predicted"/>
<accession>A0AAZ3PYW8</accession>